<keyword evidence="5" id="KW-0297">G-protein coupled receptor</keyword>
<dbReference type="EMBL" id="JACVVK020000234">
    <property type="protein sequence ID" value="KAK7483020.1"/>
    <property type="molecule type" value="Genomic_DNA"/>
</dbReference>
<organism evidence="8 9">
    <name type="scientific">Batillaria attramentaria</name>
    <dbReference type="NCBI Taxonomy" id="370345"/>
    <lineage>
        <taxon>Eukaryota</taxon>
        <taxon>Metazoa</taxon>
        <taxon>Spiralia</taxon>
        <taxon>Lophotrochozoa</taxon>
        <taxon>Mollusca</taxon>
        <taxon>Gastropoda</taxon>
        <taxon>Caenogastropoda</taxon>
        <taxon>Sorbeoconcha</taxon>
        <taxon>Cerithioidea</taxon>
        <taxon>Batillariidae</taxon>
        <taxon>Batillaria</taxon>
    </lineage>
</organism>
<dbReference type="PROSITE" id="PS50262">
    <property type="entry name" value="G_PROTEIN_RECEP_F1_2"/>
    <property type="match status" value="1"/>
</dbReference>
<evidence type="ECO:0000313" key="9">
    <source>
        <dbReference type="Proteomes" id="UP001519460"/>
    </source>
</evidence>
<reference evidence="8 9" key="1">
    <citation type="journal article" date="2023" name="Sci. Data">
        <title>Genome assembly of the Korean intertidal mud-creeper Batillaria attramentaria.</title>
        <authorList>
            <person name="Patra A.K."/>
            <person name="Ho P.T."/>
            <person name="Jun S."/>
            <person name="Lee S.J."/>
            <person name="Kim Y."/>
            <person name="Won Y.J."/>
        </authorList>
    </citation>
    <scope>NUCLEOTIDE SEQUENCE [LARGE SCALE GENOMIC DNA]</scope>
    <source>
        <strain evidence="8">Wonlab-2016</strain>
    </source>
</reference>
<evidence type="ECO:0000256" key="1">
    <source>
        <dbReference type="ARBA" id="ARBA00004370"/>
    </source>
</evidence>
<evidence type="ECO:0000256" key="6">
    <source>
        <dbReference type="SAM" id="Phobius"/>
    </source>
</evidence>
<dbReference type="Pfam" id="PF10324">
    <property type="entry name" value="7TM_GPCR_Srw"/>
    <property type="match status" value="1"/>
</dbReference>
<dbReference type="SUPFAM" id="SSF81321">
    <property type="entry name" value="Family A G protein-coupled receptor-like"/>
    <property type="match status" value="1"/>
</dbReference>
<dbReference type="PROSITE" id="PS00237">
    <property type="entry name" value="G_PROTEIN_RECEP_F1_1"/>
    <property type="match status" value="1"/>
</dbReference>
<keyword evidence="4 6" id="KW-0472">Membrane</keyword>
<comment type="caution">
    <text evidence="8">The sequence shown here is derived from an EMBL/GenBank/DDBJ whole genome shotgun (WGS) entry which is preliminary data.</text>
</comment>
<evidence type="ECO:0000256" key="5">
    <source>
        <dbReference type="RuleBase" id="RU000688"/>
    </source>
</evidence>
<gene>
    <name evidence="8" type="ORF">BaRGS_00025683</name>
</gene>
<comment type="subcellular location">
    <subcellularLocation>
        <location evidence="1">Membrane</location>
    </subcellularLocation>
</comment>
<dbReference type="GO" id="GO:0016020">
    <property type="term" value="C:membrane"/>
    <property type="evidence" value="ECO:0007669"/>
    <property type="project" value="UniProtKB-SubCell"/>
</dbReference>
<name>A0ABD0K6K3_9CAEN</name>
<dbReference type="PANTHER" id="PTHR46641">
    <property type="entry name" value="FMRFAMIDE RECEPTOR-RELATED"/>
    <property type="match status" value="1"/>
</dbReference>
<sequence length="424" mass="47955">MCGGLTVIHFDFALPNTPPHRDSGEQCSLTTYTMTSSFNVTTQMTSPLTGNASQSAEDCIVLDINDTVPWDNPRNLMSPETEYLIDRIKSAVFIPILYLIGVPANTVSMLVFYRQGLKERIILCLFSLACVDLIYLTLLFLMYAERIYTQFTTGERFGPVYQFLMNNNVVGLYGIGYTSMFLAALISSERCLCVLFPMKSKTYFKTRTTALVIIIGGCVTGFLRFAITAQYRVACFFEKRASEKTYQIYVTDYYLRNKEFVTKLDIVFYGFLMTVGCPLVVLITTTITTLKLRQTIAWRRQSTSTDLSSKEVGLTKMLICLSVEFFVLSIPYIILRVAPLFIPQLSAGGDYRNTLWALLSVAELGSYVSSSVNFFVYYFAGSRFRETLHAMVKRKTKKLRKEGARQKIHSTFASESTIIDSTMS</sequence>
<comment type="similarity">
    <text evidence="5">Belongs to the G-protein coupled receptor 1 family.</text>
</comment>
<proteinExistence type="inferred from homology"/>
<feature type="transmembrane region" description="Helical" evidence="6">
    <location>
        <begin position="92"/>
        <end position="113"/>
    </location>
</feature>
<feature type="transmembrane region" description="Helical" evidence="6">
    <location>
        <begin position="164"/>
        <end position="187"/>
    </location>
</feature>
<feature type="transmembrane region" description="Helical" evidence="6">
    <location>
        <begin position="313"/>
        <end position="335"/>
    </location>
</feature>
<protein>
    <recommendedName>
        <fullName evidence="7">G-protein coupled receptors family 1 profile domain-containing protein</fullName>
    </recommendedName>
</protein>
<feature type="transmembrane region" description="Helical" evidence="6">
    <location>
        <begin position="266"/>
        <end position="292"/>
    </location>
</feature>
<evidence type="ECO:0000256" key="3">
    <source>
        <dbReference type="ARBA" id="ARBA00022989"/>
    </source>
</evidence>
<dbReference type="InterPro" id="IPR000276">
    <property type="entry name" value="GPCR_Rhodpsn"/>
</dbReference>
<keyword evidence="5" id="KW-0807">Transducer</keyword>
<evidence type="ECO:0000256" key="4">
    <source>
        <dbReference type="ARBA" id="ARBA00023136"/>
    </source>
</evidence>
<feature type="transmembrane region" description="Helical" evidence="6">
    <location>
        <begin position="120"/>
        <end position="144"/>
    </location>
</feature>
<dbReference type="PANTHER" id="PTHR46641:SF2">
    <property type="entry name" value="FMRFAMIDE RECEPTOR"/>
    <property type="match status" value="1"/>
</dbReference>
<dbReference type="AlphaFoldDB" id="A0ABD0K6K3"/>
<evidence type="ECO:0000259" key="7">
    <source>
        <dbReference type="PROSITE" id="PS50262"/>
    </source>
</evidence>
<keyword evidence="2 5" id="KW-0812">Transmembrane</keyword>
<dbReference type="InterPro" id="IPR017452">
    <property type="entry name" value="GPCR_Rhodpsn_7TM"/>
</dbReference>
<feature type="transmembrane region" description="Helical" evidence="6">
    <location>
        <begin position="208"/>
        <end position="227"/>
    </location>
</feature>
<dbReference type="Proteomes" id="UP001519460">
    <property type="component" value="Unassembled WGS sequence"/>
</dbReference>
<dbReference type="PRINTS" id="PR00237">
    <property type="entry name" value="GPCRRHODOPSN"/>
</dbReference>
<dbReference type="InterPro" id="IPR019427">
    <property type="entry name" value="7TM_GPCR_serpentine_rcpt_Srw"/>
</dbReference>
<dbReference type="GO" id="GO:0004930">
    <property type="term" value="F:G protein-coupled receptor activity"/>
    <property type="evidence" value="ECO:0007669"/>
    <property type="project" value="UniProtKB-KW"/>
</dbReference>
<evidence type="ECO:0000313" key="8">
    <source>
        <dbReference type="EMBL" id="KAK7483020.1"/>
    </source>
</evidence>
<accession>A0ABD0K6K3</accession>
<feature type="transmembrane region" description="Helical" evidence="6">
    <location>
        <begin position="355"/>
        <end position="380"/>
    </location>
</feature>
<dbReference type="Gene3D" id="1.20.1070.10">
    <property type="entry name" value="Rhodopsin 7-helix transmembrane proteins"/>
    <property type="match status" value="1"/>
</dbReference>
<evidence type="ECO:0000256" key="2">
    <source>
        <dbReference type="ARBA" id="ARBA00022692"/>
    </source>
</evidence>
<feature type="domain" description="G-protein coupled receptors family 1 profile" evidence="7">
    <location>
        <begin position="104"/>
        <end position="377"/>
    </location>
</feature>
<keyword evidence="3 6" id="KW-1133">Transmembrane helix</keyword>
<keyword evidence="5" id="KW-0675">Receptor</keyword>
<dbReference type="InterPro" id="IPR052954">
    <property type="entry name" value="GPCR-Ligand_Int"/>
</dbReference>
<keyword evidence="9" id="KW-1185">Reference proteome</keyword>